<evidence type="ECO:0000313" key="3">
    <source>
        <dbReference type="EMBL" id="KAA5545550.1"/>
    </source>
</evidence>
<dbReference type="RefSeq" id="WP_150075820.1">
    <property type="nucleotide sequence ID" value="NZ_VWOX01000003.1"/>
</dbReference>
<feature type="transmembrane region" description="Helical" evidence="2">
    <location>
        <begin position="405"/>
        <end position="424"/>
    </location>
</feature>
<feature type="transmembrane region" description="Helical" evidence="2">
    <location>
        <begin position="241"/>
        <end position="267"/>
    </location>
</feature>
<protein>
    <submittedName>
        <fullName evidence="3">DUF4013 domain-containing protein</fullName>
    </submittedName>
</protein>
<dbReference type="InterPro" id="IPR025098">
    <property type="entry name" value="DUF4013"/>
</dbReference>
<feature type="transmembrane region" description="Helical" evidence="2">
    <location>
        <begin position="138"/>
        <end position="158"/>
    </location>
</feature>
<evidence type="ECO:0000313" key="4">
    <source>
        <dbReference type="Proteomes" id="UP000324479"/>
    </source>
</evidence>
<keyword evidence="2" id="KW-0472">Membrane</keyword>
<feature type="region of interest" description="Disordered" evidence="1">
    <location>
        <begin position="1"/>
        <end position="70"/>
    </location>
</feature>
<feature type="transmembrane region" description="Helical" evidence="2">
    <location>
        <begin position="279"/>
        <end position="300"/>
    </location>
</feature>
<feature type="transmembrane region" description="Helical" evidence="2">
    <location>
        <begin position="355"/>
        <end position="373"/>
    </location>
</feature>
<feature type="transmembrane region" description="Helical" evidence="2">
    <location>
        <begin position="178"/>
        <end position="199"/>
    </location>
</feature>
<name>A0A5M6DGZ9_9BACT</name>
<organism evidence="3 4">
    <name type="scientific">Roseiconus nitratireducens</name>
    <dbReference type="NCBI Taxonomy" id="2605748"/>
    <lineage>
        <taxon>Bacteria</taxon>
        <taxon>Pseudomonadati</taxon>
        <taxon>Planctomycetota</taxon>
        <taxon>Planctomycetia</taxon>
        <taxon>Pirellulales</taxon>
        <taxon>Pirellulaceae</taxon>
        <taxon>Roseiconus</taxon>
    </lineage>
</organism>
<dbReference type="Proteomes" id="UP000324479">
    <property type="component" value="Unassembled WGS sequence"/>
</dbReference>
<keyword evidence="2" id="KW-0812">Transmembrane</keyword>
<dbReference type="Pfam" id="PF13197">
    <property type="entry name" value="DUF4013"/>
    <property type="match status" value="1"/>
</dbReference>
<evidence type="ECO:0000256" key="2">
    <source>
        <dbReference type="SAM" id="Phobius"/>
    </source>
</evidence>
<sequence length="452" mass="49165">MSDSTTDSRHASSDSHSRGEIHGDSLAVSLLEGDPGLGPDTRNAADAELQPGESPQLNESQPKPDSGRDEEVGWIRRACRLVGGVLTGLFSIASLVVLLAVLAAIPIVQLITFGYLLDASGRLASGGKLRESLPHVRAAGTIGLVIAAMLLASLPVGLLTHWESVAELISPGSSQAGMLRIAAIAAAVSGLVYVLWAMARGGSLWAFLWPQPLRFLRQGWRPSTYRELPDRLWRFTGSLELWRFFSLGLRGALGTLVWLIPAMLIIAANRNGETGLAGLVGGLALIMLGIVLLYLPMLQVHFAAENRLAALFQVGRIRRLFCYAPWSWLAAMVCGLVLLPIPLYLLKIEATPQEVVWLPTLVFVSFILPARLAEGLAMRRARRIALDYGDGRMKPGGFMRVVSRWAVRILMPGVVAVYLLFLTLSQYTSWDGLQTWVQQHAVLMPIPFLNGV</sequence>
<reference evidence="3 4" key="1">
    <citation type="submission" date="2019-08" db="EMBL/GenBank/DDBJ databases">
        <authorList>
            <person name="Dhanesh K."/>
            <person name="Kumar G."/>
            <person name="Sasikala C."/>
            <person name="Venkata Ramana C."/>
        </authorList>
    </citation>
    <scope>NUCLEOTIDE SEQUENCE [LARGE SCALE GENOMIC DNA]</scope>
    <source>
        <strain evidence="3 4">JC645</strain>
    </source>
</reference>
<keyword evidence="2" id="KW-1133">Transmembrane helix</keyword>
<accession>A0A5M6DGZ9</accession>
<feature type="compositionally biased region" description="Basic and acidic residues" evidence="1">
    <location>
        <begin position="1"/>
        <end position="23"/>
    </location>
</feature>
<dbReference type="EMBL" id="VWOX01000003">
    <property type="protein sequence ID" value="KAA5545550.1"/>
    <property type="molecule type" value="Genomic_DNA"/>
</dbReference>
<gene>
    <name evidence="3" type="ORF">FYK55_07885</name>
</gene>
<comment type="caution">
    <text evidence="3">The sequence shown here is derived from an EMBL/GenBank/DDBJ whole genome shotgun (WGS) entry which is preliminary data.</text>
</comment>
<keyword evidence="4" id="KW-1185">Reference proteome</keyword>
<feature type="compositionally biased region" description="Polar residues" evidence="1">
    <location>
        <begin position="53"/>
        <end position="63"/>
    </location>
</feature>
<feature type="transmembrane region" description="Helical" evidence="2">
    <location>
        <begin position="90"/>
        <end position="117"/>
    </location>
</feature>
<proteinExistence type="predicted"/>
<evidence type="ECO:0000256" key="1">
    <source>
        <dbReference type="SAM" id="MobiDB-lite"/>
    </source>
</evidence>
<dbReference type="AlphaFoldDB" id="A0A5M6DGZ9"/>
<feature type="transmembrane region" description="Helical" evidence="2">
    <location>
        <begin position="320"/>
        <end position="343"/>
    </location>
</feature>